<feature type="transmembrane region" description="Helical" evidence="2">
    <location>
        <begin position="305"/>
        <end position="330"/>
    </location>
</feature>
<organism evidence="3 4">
    <name type="scientific">Colletotrichum orbiculare (strain 104-T / ATCC 96160 / CBS 514.97 / LARS 414 / MAFF 240422)</name>
    <name type="common">Cucumber anthracnose fungus</name>
    <name type="synonym">Colletotrichum lagenarium</name>
    <dbReference type="NCBI Taxonomy" id="1213857"/>
    <lineage>
        <taxon>Eukaryota</taxon>
        <taxon>Fungi</taxon>
        <taxon>Dikarya</taxon>
        <taxon>Ascomycota</taxon>
        <taxon>Pezizomycotina</taxon>
        <taxon>Sordariomycetes</taxon>
        <taxon>Hypocreomycetidae</taxon>
        <taxon>Glomerellales</taxon>
        <taxon>Glomerellaceae</taxon>
        <taxon>Colletotrichum</taxon>
        <taxon>Colletotrichum orbiculare species complex</taxon>
    </lineage>
</organism>
<dbReference type="AlphaFoldDB" id="N4VCL9"/>
<name>N4VCL9_COLOR</name>
<dbReference type="STRING" id="1213857.N4VCL9"/>
<reference evidence="4" key="2">
    <citation type="journal article" date="2019" name="Mol. Plant Microbe Interact.">
        <title>Genome sequence resources for four phytopathogenic fungi from the Colletotrichum orbiculare species complex.</title>
        <authorList>
            <person name="Gan P."/>
            <person name="Tsushima A."/>
            <person name="Narusaka M."/>
            <person name="Narusaka Y."/>
            <person name="Takano Y."/>
            <person name="Kubo Y."/>
            <person name="Shirasu K."/>
        </authorList>
    </citation>
    <scope>GENOME REANNOTATION</scope>
    <source>
        <strain evidence="4">104-T / ATCC 96160 / CBS 514.97 / LARS 414 / MAFF 240422</strain>
    </source>
</reference>
<comment type="caution">
    <text evidence="3">The sequence shown here is derived from an EMBL/GenBank/DDBJ whole genome shotgun (WGS) entry which is preliminary data.</text>
</comment>
<keyword evidence="2" id="KW-1133">Transmembrane helix</keyword>
<gene>
    <name evidence="3" type="ORF">Cob_v004543</name>
</gene>
<feature type="compositionally biased region" description="Basic and acidic residues" evidence="1">
    <location>
        <begin position="666"/>
        <end position="682"/>
    </location>
</feature>
<protein>
    <submittedName>
        <fullName evidence="3">Uncharacterized protein</fullName>
    </submittedName>
</protein>
<keyword evidence="2" id="KW-0812">Transmembrane</keyword>
<feature type="region of interest" description="Disordered" evidence="1">
    <location>
        <begin position="541"/>
        <end position="682"/>
    </location>
</feature>
<feature type="transmembrane region" description="Helical" evidence="2">
    <location>
        <begin position="117"/>
        <end position="136"/>
    </location>
</feature>
<dbReference type="OrthoDB" id="5368516at2759"/>
<evidence type="ECO:0000256" key="1">
    <source>
        <dbReference type="SAM" id="MobiDB-lite"/>
    </source>
</evidence>
<feature type="compositionally biased region" description="Basic and acidic residues" evidence="1">
    <location>
        <begin position="541"/>
        <end position="550"/>
    </location>
</feature>
<evidence type="ECO:0000313" key="4">
    <source>
        <dbReference type="Proteomes" id="UP000014480"/>
    </source>
</evidence>
<keyword evidence="4" id="KW-1185">Reference proteome</keyword>
<feature type="compositionally biased region" description="Low complexity" evidence="1">
    <location>
        <begin position="652"/>
        <end position="664"/>
    </location>
</feature>
<feature type="compositionally biased region" description="Polar residues" evidence="1">
    <location>
        <begin position="628"/>
        <end position="651"/>
    </location>
</feature>
<evidence type="ECO:0000313" key="3">
    <source>
        <dbReference type="EMBL" id="TDZ22401.1"/>
    </source>
</evidence>
<feature type="region of interest" description="Disordered" evidence="1">
    <location>
        <begin position="20"/>
        <end position="40"/>
    </location>
</feature>
<feature type="transmembrane region" description="Helical" evidence="2">
    <location>
        <begin position="233"/>
        <end position="253"/>
    </location>
</feature>
<feature type="transmembrane region" description="Helical" evidence="2">
    <location>
        <begin position="69"/>
        <end position="88"/>
    </location>
</feature>
<feature type="compositionally biased region" description="Low complexity" evidence="1">
    <location>
        <begin position="23"/>
        <end position="40"/>
    </location>
</feature>
<dbReference type="eggNOG" id="ENOG502SMUJ">
    <property type="taxonomic scope" value="Eukaryota"/>
</dbReference>
<accession>N4VCL9</accession>
<dbReference type="EMBL" id="AMCV02000010">
    <property type="protein sequence ID" value="TDZ22401.1"/>
    <property type="molecule type" value="Genomic_DNA"/>
</dbReference>
<dbReference type="HOGENOM" id="CLU_020690_0_0_1"/>
<feature type="compositionally biased region" description="Low complexity" evidence="1">
    <location>
        <begin position="558"/>
        <end position="569"/>
    </location>
</feature>
<feature type="transmembrane region" description="Helical" evidence="2">
    <location>
        <begin position="189"/>
        <end position="212"/>
    </location>
</feature>
<keyword evidence="2" id="KW-0472">Membrane</keyword>
<reference evidence="4" key="1">
    <citation type="journal article" date="2013" name="New Phytol.">
        <title>Comparative genomic and transcriptomic analyses reveal the hemibiotrophic stage shift of Colletotrichum fungi.</title>
        <authorList>
            <person name="Gan P."/>
            <person name="Ikeda K."/>
            <person name="Irieda H."/>
            <person name="Narusaka M."/>
            <person name="O'Connell R.J."/>
            <person name="Narusaka Y."/>
            <person name="Takano Y."/>
            <person name="Kubo Y."/>
            <person name="Shirasu K."/>
        </authorList>
    </citation>
    <scope>NUCLEOTIDE SEQUENCE [LARGE SCALE GENOMIC DNA]</scope>
    <source>
        <strain evidence="4">104-T / ATCC 96160 / CBS 514.97 / LARS 414 / MAFF 240422</strain>
    </source>
</reference>
<feature type="transmembrane region" description="Helical" evidence="2">
    <location>
        <begin position="273"/>
        <end position="293"/>
    </location>
</feature>
<feature type="transmembrane region" description="Helical" evidence="2">
    <location>
        <begin position="143"/>
        <end position="169"/>
    </location>
</feature>
<sequence length="682" mass="75483">MDSWGLLNPRGGDVWTRAEADDVSTGDGSDSGAGDSSSRGLFRAQSNSTSALINQFRFQSAKSIRTSTIILAVFNVIAAFATAVGILWDSYGSAKRNNPKFGFRTHGFSFVGPAESFPLVLSSGIVLQGIVFAVAQSTGLDHLLTLGCTITSQMMLPAVFIVPYIQLVFALEVAIRSLRKNPLPPRGKWNVTICLAIVGTFLLITYLVTLFVRPPNFCFASLFWFVQRWKEGCFVLLSFISAALLGSTLVIFFRLHNNARIESTERVAASRMVYFLAVAFISTTLLIPFFFNLSFVEQRGATGEALTLSMIASVVANVSGLMTGGLHLFLRSNTLSTIGPRDKWESERNKLKAGIRHWSPNGDDDYENHMMNPVGRARSLQRMDSIDSLAHEKEEEARIQSPSGSPTYANPLRSNAVYPMPTRSPVRVPEPAQVSPYQAPKAHARKRSYSLFPSDNNMSTKSITLLPATTYTPGGMEDDEILLLRPPPSLHPQGIRHRRDSSLASSATVQIGLRLSNVDDMPPLNSQYFRDNNSSVDQLDYRREREEPAKRPSPLAQVDVVSDGGSFDSSDSEEDGTLVPSPIRSERDLRMRNLPKMPKVTVPRQSQLKEQEPEQLTLSPAVYRPESPQKTRVTSPQGVGFNTPQRKQSQAKSPTKSPTRSPPKCLKQDCQCDRQHAKREWI</sequence>
<proteinExistence type="predicted"/>
<evidence type="ECO:0000256" key="2">
    <source>
        <dbReference type="SAM" id="Phobius"/>
    </source>
</evidence>
<dbReference type="Proteomes" id="UP000014480">
    <property type="component" value="Unassembled WGS sequence"/>
</dbReference>